<dbReference type="Proteomes" id="UP001158050">
    <property type="component" value="Unassembled WGS sequence"/>
</dbReference>
<evidence type="ECO:0000256" key="1">
    <source>
        <dbReference type="ARBA" id="ARBA00022801"/>
    </source>
</evidence>
<dbReference type="RefSeq" id="WP_283415028.1">
    <property type="nucleotide sequence ID" value="NZ_FXUO01000001.1"/>
</dbReference>
<reference evidence="3 4" key="1">
    <citation type="submission" date="2017-05" db="EMBL/GenBank/DDBJ databases">
        <authorList>
            <person name="Varghese N."/>
            <person name="Submissions S."/>
        </authorList>
    </citation>
    <scope>NUCLEOTIDE SEQUENCE [LARGE SCALE GENOMIC DNA]</scope>
    <source>
        <strain evidence="3 4">DSM 18015</strain>
    </source>
</reference>
<organism evidence="3 4">
    <name type="scientific">Epilithonimonas pallida</name>
    <dbReference type="NCBI Taxonomy" id="373671"/>
    <lineage>
        <taxon>Bacteria</taxon>
        <taxon>Pseudomonadati</taxon>
        <taxon>Bacteroidota</taxon>
        <taxon>Flavobacteriia</taxon>
        <taxon>Flavobacteriales</taxon>
        <taxon>Weeksellaceae</taxon>
        <taxon>Chryseobacterium group</taxon>
        <taxon>Epilithonimonas</taxon>
    </lineage>
</organism>
<evidence type="ECO:0000313" key="3">
    <source>
        <dbReference type="EMBL" id="SMP86175.1"/>
    </source>
</evidence>
<dbReference type="InterPro" id="IPR050300">
    <property type="entry name" value="GDXG_lipolytic_enzyme"/>
</dbReference>
<comment type="caution">
    <text evidence="3">The sequence shown here is derived from an EMBL/GenBank/DDBJ whole genome shotgun (WGS) entry which is preliminary data.</text>
</comment>
<proteinExistence type="predicted"/>
<keyword evidence="1" id="KW-0378">Hydrolase</keyword>
<name>A0ABY1QXT7_9FLAO</name>
<protein>
    <submittedName>
        <fullName evidence="3">Acetyl esterase/lipase</fullName>
    </submittedName>
</protein>
<feature type="domain" description="BD-FAE-like" evidence="2">
    <location>
        <begin position="90"/>
        <end position="256"/>
    </location>
</feature>
<dbReference type="PANTHER" id="PTHR48081">
    <property type="entry name" value="AB HYDROLASE SUPERFAMILY PROTEIN C4A8.06C"/>
    <property type="match status" value="1"/>
</dbReference>
<evidence type="ECO:0000313" key="4">
    <source>
        <dbReference type="Proteomes" id="UP001158050"/>
    </source>
</evidence>
<dbReference type="InterPro" id="IPR049492">
    <property type="entry name" value="BD-FAE-like_dom"/>
</dbReference>
<dbReference type="Pfam" id="PF20434">
    <property type="entry name" value="BD-FAE"/>
    <property type="match status" value="1"/>
</dbReference>
<dbReference type="EMBL" id="FXUO01000001">
    <property type="protein sequence ID" value="SMP86175.1"/>
    <property type="molecule type" value="Genomic_DNA"/>
</dbReference>
<evidence type="ECO:0000259" key="2">
    <source>
        <dbReference type="Pfam" id="PF20434"/>
    </source>
</evidence>
<accession>A0ABY1QXT7</accession>
<sequence length="314" mass="35645">MKPAQVNLNQNSHLRKIFIRFSLVFISISKIYSQEIERPNAQPYTVEATFEKLKKKYSFIQPLNLEFPKNIKVKNDLKYKTRNGKSLLADIYFPENSSQKDPAIILVHGGGWISGSKENEKFLAQELASKGYIAMAINYSLSDFAKYPAAVEDIQDALKFLKKYHKKFGLNKKKIAIGGNSAGAQLATLVGVKNKVQAIVNIDGIVSFIHPESEEGTYAAYWFGATKAQNFELWKEASPLEYVGKNTPPTLFVNSSQPRFHAGRDDMIKKLKQYNIPTESHEIKESPHSFWLVQPWFGETLGYIVDFLDKVLKN</sequence>
<dbReference type="SUPFAM" id="SSF53474">
    <property type="entry name" value="alpha/beta-Hydrolases"/>
    <property type="match status" value="1"/>
</dbReference>
<dbReference type="InterPro" id="IPR029058">
    <property type="entry name" value="AB_hydrolase_fold"/>
</dbReference>
<dbReference type="Gene3D" id="3.40.50.1820">
    <property type="entry name" value="alpha/beta hydrolase"/>
    <property type="match status" value="1"/>
</dbReference>
<keyword evidence="4" id="KW-1185">Reference proteome</keyword>
<gene>
    <name evidence="3" type="ORF">SAMN05421679_10176</name>
</gene>